<dbReference type="HAMAP" id="MF_02089">
    <property type="entry name" value="QueH"/>
    <property type="match status" value="1"/>
</dbReference>
<sequence length="266" mass="32245">MNKILLHVCCAPDLVLAHKRLKEENIEYDTFFYNPNIYPEKEYIKRYEAFKQLKKMWKFKELKSEYNHEEFLELMKNVDVKNEKERCYKCMYQRMEKTAQLAKEKGYKIFSTTLLSSPRKSHDEIKRIGNELANKYNIMFYYNNFRSNNAISEGAKFCKANNIYRQQYCGCEFSLIEAEQLRKKSYEQRKERLKKVLDFDFEHLMNKELLKIPEELYPKYLYENGLEIIKDLKPRIIIIKKDIARDLKIKNGRNKIGNWKSKFIVI</sequence>
<comment type="function">
    <text evidence="1 17">Catalyzes the conversion of epoxyqueuosine (oQ) to queuosine (Q), which is a hypermodified base found in the wobble positions of tRNA(Asp), tRNA(Asn), tRNA(His) and tRNA(Tyr).</text>
</comment>
<dbReference type="GO" id="GO:0051539">
    <property type="term" value="F:4 iron, 4 sulfur cluster binding"/>
    <property type="evidence" value="ECO:0007669"/>
    <property type="project" value="UniProtKB-UniRule"/>
</dbReference>
<accession>H2J6P7</accession>
<dbReference type="GO" id="GO:0046872">
    <property type="term" value="F:metal ion binding"/>
    <property type="evidence" value="ECO:0007669"/>
    <property type="project" value="UniProtKB-KW"/>
</dbReference>
<evidence type="ECO:0000256" key="6">
    <source>
        <dbReference type="ARBA" id="ARBA00022485"/>
    </source>
</evidence>
<evidence type="ECO:0000256" key="4">
    <source>
        <dbReference type="ARBA" id="ARBA00012622"/>
    </source>
</evidence>
<evidence type="ECO:0000256" key="14">
    <source>
        <dbReference type="ARBA" id="ARBA00023284"/>
    </source>
</evidence>
<proteinExistence type="inferred from homology"/>
<feature type="binding site" evidence="17">
    <location>
        <position position="87"/>
    </location>
    <ligand>
        <name>[4Fe-4S] cluster</name>
        <dbReference type="ChEBI" id="CHEBI:49883"/>
    </ligand>
</feature>
<dbReference type="eggNOG" id="COG1636">
    <property type="taxonomic scope" value="Bacteria"/>
</dbReference>
<evidence type="ECO:0000256" key="10">
    <source>
        <dbReference type="ARBA" id="ARBA00023002"/>
    </source>
</evidence>
<evidence type="ECO:0000256" key="3">
    <source>
        <dbReference type="ARBA" id="ARBA00008207"/>
    </source>
</evidence>
<evidence type="ECO:0000256" key="13">
    <source>
        <dbReference type="ARBA" id="ARBA00023157"/>
    </source>
</evidence>
<comment type="pathway">
    <text evidence="2 17">tRNA modification; tRNA-queuosine biosynthesis.</text>
</comment>
<evidence type="ECO:0000256" key="7">
    <source>
        <dbReference type="ARBA" id="ARBA00022694"/>
    </source>
</evidence>
<feature type="binding site" evidence="17">
    <location>
        <position position="10"/>
    </location>
    <ligand>
        <name>[4Fe-4S] cluster</name>
        <dbReference type="ChEBI" id="CHEBI:49883"/>
    </ligand>
</feature>
<evidence type="ECO:0000313" key="18">
    <source>
        <dbReference type="EMBL" id="AEX86328.1"/>
    </source>
</evidence>
<evidence type="ECO:0000256" key="17">
    <source>
        <dbReference type="HAMAP-Rule" id="MF_02089"/>
    </source>
</evidence>
<dbReference type="Pfam" id="PF02677">
    <property type="entry name" value="QueH"/>
    <property type="match status" value="1"/>
</dbReference>
<keyword evidence="14 17" id="KW-0676">Redox-active center</keyword>
<keyword evidence="19" id="KW-1185">Reference proteome</keyword>
<evidence type="ECO:0000256" key="11">
    <source>
        <dbReference type="ARBA" id="ARBA00023004"/>
    </source>
</evidence>
<dbReference type="PANTHER" id="PTHR36701">
    <property type="entry name" value="EPOXYQUEUOSINE REDUCTASE QUEH"/>
    <property type="match status" value="1"/>
</dbReference>
<evidence type="ECO:0000256" key="16">
    <source>
        <dbReference type="ARBA" id="ARBA00047415"/>
    </source>
</evidence>
<dbReference type="Proteomes" id="UP000007161">
    <property type="component" value="Chromosome"/>
</dbReference>
<feature type="binding site" evidence="17">
    <location>
        <position position="90"/>
    </location>
    <ligand>
        <name>[4Fe-4S] cluster</name>
        <dbReference type="ChEBI" id="CHEBI:49883"/>
    </ligand>
</feature>
<evidence type="ECO:0000313" key="19">
    <source>
        <dbReference type="Proteomes" id="UP000007161"/>
    </source>
</evidence>
<dbReference type="HOGENOM" id="CLU_088177_1_1_0"/>
<keyword evidence="12 17" id="KW-0411">Iron-sulfur</keyword>
<keyword evidence="9 17" id="KW-0671">Queuosine biosynthesis</keyword>
<evidence type="ECO:0000256" key="5">
    <source>
        <dbReference type="ARBA" id="ARBA00016895"/>
    </source>
</evidence>
<dbReference type="AlphaFoldDB" id="H2J6P7"/>
<dbReference type="UniPathway" id="UPA00392"/>
<protein>
    <recommendedName>
        <fullName evidence="5 17">Epoxyqueuosine reductase QueH</fullName>
        <ecNumber evidence="4 17">1.17.99.6</ecNumber>
    </recommendedName>
    <alternativeName>
        <fullName evidence="15 17">Queuosine biosynthesis protein QueH</fullName>
    </alternativeName>
</protein>
<evidence type="ECO:0000256" key="9">
    <source>
        <dbReference type="ARBA" id="ARBA00022785"/>
    </source>
</evidence>
<name>H2J6P7_MARPK</name>
<keyword evidence="6 17" id="KW-0004">4Fe-4S</keyword>
<reference evidence="19" key="2">
    <citation type="submission" date="2012-01" db="EMBL/GenBank/DDBJ databases">
        <title>Complete sequence of chromosome of Marinitoga piezophila KA3.</title>
        <authorList>
            <person name="Lucas S."/>
            <person name="Han J."/>
            <person name="Lapidus A."/>
            <person name="Cheng J.-F."/>
            <person name="Goodwin L."/>
            <person name="Pitluck S."/>
            <person name="Peters L."/>
            <person name="Mikhailova N."/>
            <person name="Teshima H."/>
            <person name="Detter J.C."/>
            <person name="Han C."/>
            <person name="Tapia R."/>
            <person name="Land M."/>
            <person name="Hauser L."/>
            <person name="Kyrpides N."/>
            <person name="Ivanova N."/>
            <person name="Pagani I."/>
            <person name="Jebbar M."/>
            <person name="Vannier P."/>
            <person name="Oger P."/>
            <person name="Cario A."/>
            <person name="Bartlett D."/>
            <person name="Noll K.M."/>
            <person name="Woyke T."/>
        </authorList>
    </citation>
    <scope>NUCLEOTIDE SEQUENCE [LARGE SCALE GENOMIC DNA]</scope>
    <source>
        <strain evidence="19">DSM 14283 / JCM 11233 / KA3</strain>
    </source>
</reference>
<feature type="binding site" evidence="17">
    <location>
        <position position="9"/>
    </location>
    <ligand>
        <name>[4Fe-4S] cluster</name>
        <dbReference type="ChEBI" id="CHEBI:49883"/>
    </ligand>
</feature>
<keyword evidence="11 17" id="KW-0408">Iron</keyword>
<dbReference type="RefSeq" id="WP_014297398.1">
    <property type="nucleotide sequence ID" value="NC_016751.1"/>
</dbReference>
<organism evidence="18 19">
    <name type="scientific">Marinitoga piezophila (strain DSM 14283 / JCM 11233 / KA3)</name>
    <dbReference type="NCBI Taxonomy" id="443254"/>
    <lineage>
        <taxon>Bacteria</taxon>
        <taxon>Thermotogati</taxon>
        <taxon>Thermotogota</taxon>
        <taxon>Thermotogae</taxon>
        <taxon>Petrotogales</taxon>
        <taxon>Petrotogaceae</taxon>
        <taxon>Marinitoga</taxon>
    </lineage>
</organism>
<comment type="similarity">
    <text evidence="3 17">Belongs to the QueH family.</text>
</comment>
<feature type="disulfide bond" description="Redox-active" evidence="17">
    <location>
        <begin position="169"/>
        <end position="171"/>
    </location>
</feature>
<evidence type="ECO:0000256" key="15">
    <source>
        <dbReference type="ARBA" id="ARBA00031446"/>
    </source>
</evidence>
<evidence type="ECO:0000256" key="8">
    <source>
        <dbReference type="ARBA" id="ARBA00022723"/>
    </source>
</evidence>
<reference evidence="18 19" key="1">
    <citation type="journal article" date="2012" name="J. Bacteriol.">
        <title>Complete Genome Sequence of the Thermophilic, Piezophilic, Heterotrophic Bacterium Marinitoga piezophila KA3.</title>
        <authorList>
            <person name="Lucas S."/>
            <person name="Han J."/>
            <person name="Lapidus A."/>
            <person name="Cheng J.F."/>
            <person name="Goodwin L.A."/>
            <person name="Pitluck S."/>
            <person name="Peters L."/>
            <person name="Mikhailova N."/>
            <person name="Teshima H."/>
            <person name="Detter J.C."/>
            <person name="Han C."/>
            <person name="Tapia R."/>
            <person name="Land M."/>
            <person name="Hauser L."/>
            <person name="Kyrpides N.C."/>
            <person name="Ivanova N."/>
            <person name="Pagani I."/>
            <person name="Vannier P."/>
            <person name="Oger P."/>
            <person name="Bartlett D.H."/>
            <person name="Noll K.M."/>
            <person name="Woyke T."/>
            <person name="Jebbar M."/>
        </authorList>
    </citation>
    <scope>NUCLEOTIDE SEQUENCE [LARGE SCALE GENOMIC DNA]</scope>
    <source>
        <strain evidence="19">DSM 14283 / JCM 11233 / KA3</strain>
    </source>
</reference>
<comment type="catalytic activity">
    <reaction evidence="16 17">
        <text>epoxyqueuosine(34) in tRNA + AH2 = queuosine(34) in tRNA + A + H2O</text>
        <dbReference type="Rhea" id="RHEA:32159"/>
        <dbReference type="Rhea" id="RHEA-COMP:18571"/>
        <dbReference type="Rhea" id="RHEA-COMP:18582"/>
        <dbReference type="ChEBI" id="CHEBI:13193"/>
        <dbReference type="ChEBI" id="CHEBI:15377"/>
        <dbReference type="ChEBI" id="CHEBI:17499"/>
        <dbReference type="ChEBI" id="CHEBI:194431"/>
        <dbReference type="ChEBI" id="CHEBI:194443"/>
        <dbReference type="EC" id="1.17.99.6"/>
    </reaction>
</comment>
<dbReference type="GO" id="GO:0052693">
    <property type="term" value="F:epoxyqueuosine reductase activity"/>
    <property type="evidence" value="ECO:0007669"/>
    <property type="project" value="UniProtKB-UniRule"/>
</dbReference>
<dbReference type="EC" id="1.17.99.6" evidence="4 17"/>
<dbReference type="OrthoDB" id="9801033at2"/>
<evidence type="ECO:0000256" key="2">
    <source>
        <dbReference type="ARBA" id="ARBA00004691"/>
    </source>
</evidence>
<keyword evidence="7 17" id="KW-0819">tRNA processing</keyword>
<keyword evidence="10 17" id="KW-0560">Oxidoreductase</keyword>
<dbReference type="EMBL" id="CP003257">
    <property type="protein sequence ID" value="AEX86328.1"/>
    <property type="molecule type" value="Genomic_DNA"/>
</dbReference>
<dbReference type="GO" id="GO:0008616">
    <property type="term" value="P:tRNA queuosine(34) biosynthetic process"/>
    <property type="evidence" value="ECO:0007669"/>
    <property type="project" value="UniProtKB-UniRule"/>
</dbReference>
<evidence type="ECO:0000256" key="12">
    <source>
        <dbReference type="ARBA" id="ARBA00023014"/>
    </source>
</evidence>
<evidence type="ECO:0000256" key="1">
    <source>
        <dbReference type="ARBA" id="ARBA00002268"/>
    </source>
</evidence>
<dbReference type="KEGG" id="mpz:Marpi_1950"/>
<gene>
    <name evidence="17" type="primary">queH</name>
    <name evidence="18" type="ordered locus">Marpi_1950</name>
</gene>
<dbReference type="PANTHER" id="PTHR36701:SF1">
    <property type="entry name" value="EPOXYQUEUOSINE REDUCTASE QUEH"/>
    <property type="match status" value="1"/>
</dbReference>
<keyword evidence="13 17" id="KW-1015">Disulfide bond</keyword>
<keyword evidence="8 17" id="KW-0479">Metal-binding</keyword>
<dbReference type="InterPro" id="IPR003828">
    <property type="entry name" value="QueH"/>
</dbReference>
<dbReference type="STRING" id="443254.Marpi_1950"/>